<dbReference type="EMBL" id="VIFM01000001">
    <property type="protein sequence ID" value="TQF18044.1"/>
    <property type="molecule type" value="Genomic_DNA"/>
</dbReference>
<organism evidence="1 2">
    <name type="scientific">Myxococcus llanfairpwllgwyngyllgogerychwyrndrobwllllantysiliogogogochensis</name>
    <dbReference type="NCBI Taxonomy" id="2590453"/>
    <lineage>
        <taxon>Bacteria</taxon>
        <taxon>Pseudomonadati</taxon>
        <taxon>Myxococcota</taxon>
        <taxon>Myxococcia</taxon>
        <taxon>Myxococcales</taxon>
        <taxon>Cystobacterineae</taxon>
        <taxon>Myxococcaceae</taxon>
        <taxon>Myxococcus</taxon>
    </lineage>
</organism>
<proteinExistence type="predicted"/>
<evidence type="ECO:0000313" key="1">
    <source>
        <dbReference type="EMBL" id="TQF18044.1"/>
    </source>
</evidence>
<accession>A0A540XBG8</accession>
<comment type="caution">
    <text evidence="1">The sequence shown here is derived from an EMBL/GenBank/DDBJ whole genome shotgun (WGS) entry which is preliminary data.</text>
</comment>
<dbReference type="AlphaFoldDB" id="A0A540XBG8"/>
<evidence type="ECO:0000313" key="2">
    <source>
        <dbReference type="Proteomes" id="UP000315369"/>
    </source>
</evidence>
<dbReference type="RefSeq" id="WP_141640358.1">
    <property type="nucleotide sequence ID" value="NZ_VIFM01000001.1"/>
</dbReference>
<dbReference type="OrthoDB" id="5488574at2"/>
<sequence length="424" mass="44539">MMTVLVPAAARAFAEDVCYPKGSGTVANCTTLPKSCSLREPTSPRCRAEALEVLLSAPNKFDGGRSVVHSDATYLMARAVGFSFSDAYWIAAYDEATDLGQFIPRDIYGQPVPGAADLTTVDVSGLVRTNLSTGGVLYHYLAPYNGVLAVPPTGVNGLAPELDDADTEVMLAHTRAWAMEGAGAAAPLCTAGLTVASPRGDLATGSACYTDKGGESVEVKGLIGLYDDLAIPFTLSTGEQVISVSSDSGTPPVLSHQFDTWVGGSASHVADARLGIHLHALADRISHHVCTDRAEFVGPVGVDGNFHEDFTGHECGQGLHSLRHLYEIGVDFSKLSPQDRTTAATLSAVYDELVVFARLRGVLIPAATEPAFKAALINGQLLPAMQTPEVLSRLARLSATACGRGWSPFPGSPSCPRTTPEPEE</sequence>
<reference evidence="1 2" key="1">
    <citation type="submission" date="2019-06" db="EMBL/GenBank/DDBJ databases">
        <authorList>
            <person name="Livingstone P."/>
            <person name="Whitworth D."/>
        </authorList>
    </citation>
    <scope>NUCLEOTIDE SEQUENCE [LARGE SCALE GENOMIC DNA]</scope>
    <source>
        <strain evidence="1 2">AM401</strain>
    </source>
</reference>
<name>A0A540XBG8_9BACT</name>
<keyword evidence="2" id="KW-1185">Reference proteome</keyword>
<gene>
    <name evidence="1" type="ORF">FJV41_00415</name>
</gene>
<dbReference type="Proteomes" id="UP000315369">
    <property type="component" value="Unassembled WGS sequence"/>
</dbReference>
<protein>
    <submittedName>
        <fullName evidence="1">Uncharacterized protein</fullName>
    </submittedName>
</protein>